<gene>
    <name evidence="5" type="ORF">F0U83_06150</name>
</gene>
<dbReference type="PANTHER" id="PTHR40940">
    <property type="entry name" value="PROTEIN BATD-RELATED"/>
    <property type="match status" value="1"/>
</dbReference>
<feature type="region of interest" description="Disordered" evidence="1">
    <location>
        <begin position="390"/>
        <end position="418"/>
    </location>
</feature>
<evidence type="ECO:0000313" key="5">
    <source>
        <dbReference type="EMBL" id="QEQ96321.1"/>
    </source>
</evidence>
<dbReference type="RefSeq" id="WP_138988700.1">
    <property type="nucleotide sequence ID" value="NZ_CP043869.1"/>
</dbReference>
<dbReference type="PANTHER" id="PTHR40940:SF1">
    <property type="entry name" value="PROTEIN BATD"/>
    <property type="match status" value="1"/>
</dbReference>
<accession>A0A5P1RAL5</accession>
<dbReference type="InterPro" id="IPR057699">
    <property type="entry name" value="DUF7939"/>
</dbReference>
<evidence type="ECO:0000256" key="2">
    <source>
        <dbReference type="SAM" id="Phobius"/>
    </source>
</evidence>
<evidence type="ECO:0000256" key="1">
    <source>
        <dbReference type="SAM" id="MobiDB-lite"/>
    </source>
</evidence>
<feature type="transmembrane region" description="Helical" evidence="2">
    <location>
        <begin position="427"/>
        <end position="448"/>
    </location>
</feature>
<dbReference type="OrthoDB" id="5293418at2"/>
<dbReference type="Pfam" id="PF13584">
    <property type="entry name" value="BatD"/>
    <property type="match status" value="1"/>
</dbReference>
<keyword evidence="2" id="KW-0812">Transmembrane</keyword>
<evidence type="ECO:0000259" key="4">
    <source>
        <dbReference type="Pfam" id="PF25607"/>
    </source>
</evidence>
<sequence>MRRFFFLLVLLPSLAHAEVSTYLSRYNISLQDTVRLTIEVTQPGQAQRPDLSTLTQDFQLLGSKKMTISSLQGKTRVATTRWQVLIRPKRSGALTIPAFTIQNDRSLPITVNVSGPSGIPSYTATQTQAPSGILPTTPLQNIPRPLFIENELDYTEAYESSQLIYSVRLYHKDPLSKNVGLTDPFLNRALIVPLGDAQEEETLYQGQRYFVKEQRYAIFADEPGTYDIEPPLFSGTTVSGNPLETVGSELEVAIIPRANTNSQGYWLPANDMLLTETLEAPDKVEPGVAIIRKLSLTATGLPTARLPSLAVLQNELATIELLDVTLSEAISEQGLIGTRTETLRITPKERGEITLPPIDIHWWDTYEDRAKIASRPPVIIRVDAKSANGLNSSDPQAKSATTISAETTAPEPQEASDVLTKRNTSDGYIVVIIFLLTLSTATSLGWLYTYNKLRHFKQHQIKKRSIVSERQKQKRERTHLLAENNTFQALTMACQQNNVEFAKLRLIEWAQHFWPDSDIDSCEDISAAASNQTLDFLIIDLEQHIYNGEAALWQGDLLLQAVDALRQRRLKSTHS</sequence>
<dbReference type="InterPro" id="IPR025738">
    <property type="entry name" value="BatD"/>
</dbReference>
<feature type="signal peptide" evidence="3">
    <location>
        <begin position="1"/>
        <end position="17"/>
    </location>
</feature>
<dbReference type="EMBL" id="CP043869">
    <property type="protein sequence ID" value="QEQ96321.1"/>
    <property type="molecule type" value="Genomic_DNA"/>
</dbReference>
<proteinExistence type="predicted"/>
<feature type="domain" description="DUF7939" evidence="4">
    <location>
        <begin position="483"/>
        <end position="568"/>
    </location>
</feature>
<feature type="compositionally biased region" description="Polar residues" evidence="1">
    <location>
        <begin position="390"/>
        <end position="407"/>
    </location>
</feature>
<dbReference type="KEGG" id="ncu:F0U83_06150"/>
<dbReference type="Pfam" id="PF25607">
    <property type="entry name" value="DUF7939"/>
    <property type="match status" value="1"/>
</dbReference>
<protein>
    <submittedName>
        <fullName evidence="5">Protein BatD</fullName>
    </submittedName>
</protein>
<keyword evidence="3" id="KW-0732">Signal</keyword>
<dbReference type="AlphaFoldDB" id="A0A5P1RAL5"/>
<feature type="chain" id="PRO_5024855881" evidence="3">
    <location>
        <begin position="18"/>
        <end position="575"/>
    </location>
</feature>
<evidence type="ECO:0000256" key="3">
    <source>
        <dbReference type="SAM" id="SignalP"/>
    </source>
</evidence>
<evidence type="ECO:0000313" key="6">
    <source>
        <dbReference type="Proteomes" id="UP000324760"/>
    </source>
</evidence>
<keyword evidence="2" id="KW-1133">Transmembrane helix</keyword>
<keyword evidence="6" id="KW-1185">Reference proteome</keyword>
<dbReference type="Proteomes" id="UP000324760">
    <property type="component" value="Chromosome"/>
</dbReference>
<name>A0A5P1RAL5_9GAMM</name>
<keyword evidence="2" id="KW-0472">Membrane</keyword>
<reference evidence="5 6" key="1">
    <citation type="journal article" date="2019" name="Biochem. Eng. J.">
        <title>Metabolic engineering of the marine bacteria Neptunomonas concharum for the production of acetoin and meso-2,3-butanediol from acetate.</title>
        <authorList>
            <person name="Li W."/>
            <person name="Pu N."/>
            <person name="Liu C.-X."/>
            <person name="Yuan Q.-P."/>
            <person name="Li Z.-J."/>
        </authorList>
    </citation>
    <scope>NUCLEOTIDE SEQUENCE [LARGE SCALE GENOMIC DNA]</scope>
    <source>
        <strain evidence="5 6">JCM17730</strain>
    </source>
</reference>
<organism evidence="5 6">
    <name type="scientific">Neptunomonas concharum</name>
    <dbReference type="NCBI Taxonomy" id="1031538"/>
    <lineage>
        <taxon>Bacteria</taxon>
        <taxon>Pseudomonadati</taxon>
        <taxon>Pseudomonadota</taxon>
        <taxon>Gammaproteobacteria</taxon>
        <taxon>Oceanospirillales</taxon>
        <taxon>Oceanospirillaceae</taxon>
        <taxon>Neptunomonas</taxon>
    </lineage>
</organism>